<evidence type="ECO:0000313" key="3">
    <source>
        <dbReference type="Proteomes" id="UP001500542"/>
    </source>
</evidence>
<name>A0ABP4CBF4_9ACTN</name>
<keyword evidence="1" id="KW-0472">Membrane</keyword>
<dbReference type="EMBL" id="BAAAHK010000024">
    <property type="protein sequence ID" value="GAA0962973.1"/>
    <property type="molecule type" value="Genomic_DNA"/>
</dbReference>
<protein>
    <recommendedName>
        <fullName evidence="4">DNA-directed RNA polymerase specialized sigma24 family protein</fullName>
    </recommendedName>
</protein>
<comment type="caution">
    <text evidence="2">The sequence shown here is derived from an EMBL/GenBank/DDBJ whole genome shotgun (WGS) entry which is preliminary data.</text>
</comment>
<reference evidence="3" key="1">
    <citation type="journal article" date="2019" name="Int. J. Syst. Evol. Microbiol.">
        <title>The Global Catalogue of Microorganisms (GCM) 10K type strain sequencing project: providing services to taxonomists for standard genome sequencing and annotation.</title>
        <authorList>
            <consortium name="The Broad Institute Genomics Platform"/>
            <consortium name="The Broad Institute Genome Sequencing Center for Infectious Disease"/>
            <person name="Wu L."/>
            <person name="Ma J."/>
        </authorList>
    </citation>
    <scope>NUCLEOTIDE SEQUENCE [LARGE SCALE GENOMIC DNA]</scope>
    <source>
        <strain evidence="3">JCM 10977</strain>
    </source>
</reference>
<gene>
    <name evidence="2" type="ORF">GCM10009554_81750</name>
</gene>
<sequence>MDIHVLPDRKNVGPAEVEAALVDGYPSFVRLAYLILPSSLGRHRRILAAHGIVQRALPDRRRLQRLLAGESDATSFLRRRVLQDAIKQASSRTPLRWLPQAWGLRLFPRLGAVDNQALDQALSSLTPQARAAWALVRAEQLSVDEAELQLRAIGIQHPQAAVNEAALLEEVTAEDPLDVSASDPCAVRLAPTDLMRRKASGRAVAIAVTALLAAVILISLLATAGQEQPVTAPQAQLMLAPKLTADSLQRTPADKWQDTARVDFTAWPPRGDRLTDKDLLTKALHAWSVGTGVTAVAGTPTAAPIQSPQLLYAGTVDNKQVVLLYDGQRLARYTASAEGTAGTAAAAAGAGAGAGTAAGGTDGAALVISRADNADVTTAAAVVISESAKGVRFLTAPWIATATLRNLVKPNTPAADLPRADGITAPIPRPTCKSWPTLQLRSASTVAEKHAFLLTYLGGLSPVHLTYMPPPSSGAARSPREATSTAGLLSWAKTACTLQPLQDQGVRSANNWIFAEQPLPGGGVGNWVCTRSDTWNGNGWASAELLAPGTAALPAGRAVDTAACSRFDQNVLASAYWKAPAGGSYLLAAGSRHVDRISLNGHTYKGNLVAQRSTSARANLTAHLSTGATLTALNK</sequence>
<dbReference type="RefSeq" id="WP_343983842.1">
    <property type="nucleotide sequence ID" value="NZ_BAAAHK010000024.1"/>
</dbReference>
<evidence type="ECO:0000313" key="2">
    <source>
        <dbReference type="EMBL" id="GAA0962973.1"/>
    </source>
</evidence>
<feature type="transmembrane region" description="Helical" evidence="1">
    <location>
        <begin position="203"/>
        <end position="224"/>
    </location>
</feature>
<proteinExistence type="predicted"/>
<evidence type="ECO:0008006" key="4">
    <source>
        <dbReference type="Google" id="ProtNLM"/>
    </source>
</evidence>
<organism evidence="2 3">
    <name type="scientific">Kribbella koreensis</name>
    <dbReference type="NCBI Taxonomy" id="57909"/>
    <lineage>
        <taxon>Bacteria</taxon>
        <taxon>Bacillati</taxon>
        <taxon>Actinomycetota</taxon>
        <taxon>Actinomycetes</taxon>
        <taxon>Propionibacteriales</taxon>
        <taxon>Kribbellaceae</taxon>
        <taxon>Kribbella</taxon>
    </lineage>
</organism>
<dbReference type="Proteomes" id="UP001500542">
    <property type="component" value="Unassembled WGS sequence"/>
</dbReference>
<keyword evidence="1" id="KW-1133">Transmembrane helix</keyword>
<keyword evidence="1" id="KW-0812">Transmembrane</keyword>
<keyword evidence="3" id="KW-1185">Reference proteome</keyword>
<accession>A0ABP4CBF4</accession>
<evidence type="ECO:0000256" key="1">
    <source>
        <dbReference type="SAM" id="Phobius"/>
    </source>
</evidence>